<dbReference type="AlphaFoldDB" id="A0A0F9GJX9"/>
<sequence length="83" mass="9412">DYVSHVGIVDEILGDGTIKILSYTSRGVTELRMNLVTPHLHKDENGNVIKYFLKKKSPLKENEELLAGELFFSFGDLLKYTVL</sequence>
<comment type="caution">
    <text evidence="1">The sequence shown here is derived from an EMBL/GenBank/DDBJ whole genome shotgun (WGS) entry which is preliminary data.</text>
</comment>
<feature type="non-terminal residue" evidence="1">
    <location>
        <position position="1"/>
    </location>
</feature>
<protein>
    <submittedName>
        <fullName evidence="1">Uncharacterized protein</fullName>
    </submittedName>
</protein>
<name>A0A0F9GJX9_9ZZZZ</name>
<evidence type="ECO:0000313" key="1">
    <source>
        <dbReference type="EMBL" id="KKL90776.1"/>
    </source>
</evidence>
<dbReference type="EMBL" id="LAZR01019919">
    <property type="protein sequence ID" value="KKL90776.1"/>
    <property type="molecule type" value="Genomic_DNA"/>
</dbReference>
<reference evidence="1" key="1">
    <citation type="journal article" date="2015" name="Nature">
        <title>Complex archaea that bridge the gap between prokaryotes and eukaryotes.</title>
        <authorList>
            <person name="Spang A."/>
            <person name="Saw J.H."/>
            <person name="Jorgensen S.L."/>
            <person name="Zaremba-Niedzwiedzka K."/>
            <person name="Martijn J."/>
            <person name="Lind A.E."/>
            <person name="van Eijk R."/>
            <person name="Schleper C."/>
            <person name="Guy L."/>
            <person name="Ettema T.J."/>
        </authorList>
    </citation>
    <scope>NUCLEOTIDE SEQUENCE</scope>
</reference>
<proteinExistence type="predicted"/>
<organism evidence="1">
    <name type="scientific">marine sediment metagenome</name>
    <dbReference type="NCBI Taxonomy" id="412755"/>
    <lineage>
        <taxon>unclassified sequences</taxon>
        <taxon>metagenomes</taxon>
        <taxon>ecological metagenomes</taxon>
    </lineage>
</organism>
<accession>A0A0F9GJX9</accession>
<gene>
    <name evidence="1" type="ORF">LCGC14_1901300</name>
</gene>